<reference evidence="1" key="1">
    <citation type="submission" date="2016-05" db="EMBL/GenBank/DDBJ databases">
        <authorList>
            <person name="Lavstsen T."/>
            <person name="Jespersen J.S."/>
        </authorList>
    </citation>
    <scope>NUCLEOTIDE SEQUENCE</scope>
    <source>
        <tissue evidence="1">Brain</tissue>
    </source>
</reference>
<dbReference type="EMBL" id="HADZ01018573">
    <property type="protein sequence ID" value="SBP82514.1"/>
    <property type="molecule type" value="Transcribed_RNA"/>
</dbReference>
<name>A0A1A8CRY2_NOTKA</name>
<organism evidence="1">
    <name type="scientific">Nothobranchius kadleci</name>
    <name type="common">African annual killifish</name>
    <dbReference type="NCBI Taxonomy" id="1051664"/>
    <lineage>
        <taxon>Eukaryota</taxon>
        <taxon>Metazoa</taxon>
        <taxon>Chordata</taxon>
        <taxon>Craniata</taxon>
        <taxon>Vertebrata</taxon>
        <taxon>Euteleostomi</taxon>
        <taxon>Actinopterygii</taxon>
        <taxon>Neopterygii</taxon>
        <taxon>Teleostei</taxon>
        <taxon>Neoteleostei</taxon>
        <taxon>Acanthomorphata</taxon>
        <taxon>Ovalentaria</taxon>
        <taxon>Atherinomorphae</taxon>
        <taxon>Cyprinodontiformes</taxon>
        <taxon>Nothobranchiidae</taxon>
        <taxon>Nothobranchius</taxon>
    </lineage>
</organism>
<gene>
    <name evidence="1" type="primary">Nfu_g_1_004421</name>
</gene>
<sequence length="127" mass="14224">MKKFEILNKNATSLAASERSNCVDHMYDRHTFQFTCCIHKLANTSVHTSNASNRLKRIENFFPPERERVLPEKIPALVLVPSPCWIGLDSGSIFPFLTSIMNTTASSQIARCPLLGLKMDIGLTSQI</sequence>
<dbReference type="EMBL" id="HAEA01006180">
    <property type="protein sequence ID" value="SBQ34660.1"/>
    <property type="molecule type" value="Transcribed_RNA"/>
</dbReference>
<reference evidence="1" key="2">
    <citation type="submission" date="2016-06" db="EMBL/GenBank/DDBJ databases">
        <title>The genome of a short-lived fish provides insights into sex chromosome evolution and the genetic control of aging.</title>
        <authorList>
            <person name="Reichwald K."/>
            <person name="Felder M."/>
            <person name="Petzold A."/>
            <person name="Koch P."/>
            <person name="Groth M."/>
            <person name="Platzer M."/>
        </authorList>
    </citation>
    <scope>NUCLEOTIDE SEQUENCE</scope>
    <source>
        <tissue evidence="1">Brain</tissue>
    </source>
</reference>
<dbReference type="AlphaFoldDB" id="A0A1A8CRY2"/>
<protein>
    <submittedName>
        <fullName evidence="1">Uncharacterized protein</fullName>
    </submittedName>
</protein>
<evidence type="ECO:0000313" key="1">
    <source>
        <dbReference type="EMBL" id="SBP82514.1"/>
    </source>
</evidence>
<accession>A0A1A8CRY2</accession>
<proteinExistence type="predicted"/>